<keyword evidence="12" id="KW-1185">Reference proteome</keyword>
<feature type="domain" description="Peptidase M13 N-terminal" evidence="10">
    <location>
        <begin position="67"/>
        <end position="450"/>
    </location>
</feature>
<evidence type="ECO:0000256" key="1">
    <source>
        <dbReference type="ARBA" id="ARBA00001947"/>
    </source>
</evidence>
<keyword evidence="7" id="KW-0482">Metalloprotease</keyword>
<name>A0ABS7TX69_9BACT</name>
<dbReference type="PROSITE" id="PS51257">
    <property type="entry name" value="PROKAR_LIPOPROTEIN"/>
    <property type="match status" value="1"/>
</dbReference>
<dbReference type="PRINTS" id="PR00786">
    <property type="entry name" value="NEPRILYSIN"/>
</dbReference>
<sequence>MTRLTPAHCALALLALACEKPAPTQPPAAQPEPVAAPAPSPVQRANLVAREPIGAGVLAALDTNVDPCTDFYQYACGGWLRKTPPPADKPRYGRGFGEVTDRNNEVLRAILERAAGSKAKSDPVESKLGAFYAACMDEPAIDKAGIAPIKPLLARVKGVKDANTMMAVVGGLDAELFGGHGPLFDLFVEPDPKRPDVYVAFVDQGGTGLPDRDFYLKTDERTKALLAAYQAHVARMLGFIGDAPEVATDLAAKIVAFETALAELQTPRDQMRDPDKIYNLLGVEGLAKLDPELNWAGFFKAFGYTKLGADVNVTVPGYFEKLGALVRGTDPATLQAYLRWHIIRATAGSLSKEIVDADFQFTSALTGAKELSPRWERCVGWANMGLGELVGQAFVKERFAGASKDIALEMIAAIEEAFAAGLPALAWMDDATRERALDKAKALHNKIGYPDNWRDYGKLKLQRTGHAGNGLAIRKFLLRRDFDRVSQPVDKSEWHMPPALVNAYYNPSANEMVFPAGILQPPYFSAEFPMAMNFGGIGMVMGHELSHGFDDQGRKFDKDGVLREWWDPGVAAKFETRAKCIETTYGGIEVLPAVKLNGKLTLGENIADFGGIKAAYAGYKLHASKKPEQPLIQGLTSEQLFFIGFAQGWCTHETPESQRLRATVDPHSPPKQRVNVPLSHFAGFSEAFQCQPGAAMRAKDACEVW</sequence>
<accession>A0ABS7TX69</accession>
<evidence type="ECO:0000256" key="2">
    <source>
        <dbReference type="ARBA" id="ARBA00007357"/>
    </source>
</evidence>
<dbReference type="InterPro" id="IPR018497">
    <property type="entry name" value="Peptidase_M13_C"/>
</dbReference>
<dbReference type="PANTHER" id="PTHR11733">
    <property type="entry name" value="ZINC METALLOPROTEASE FAMILY M13 NEPRILYSIN-RELATED"/>
    <property type="match status" value="1"/>
</dbReference>
<dbReference type="Pfam" id="PF01431">
    <property type="entry name" value="Peptidase_M13"/>
    <property type="match status" value="1"/>
</dbReference>
<dbReference type="Pfam" id="PF05649">
    <property type="entry name" value="Peptidase_M13_N"/>
    <property type="match status" value="1"/>
</dbReference>
<keyword evidence="8" id="KW-0732">Signal</keyword>
<comment type="caution">
    <text evidence="11">The sequence shown here is derived from an EMBL/GenBank/DDBJ whole genome shotgun (WGS) entry which is preliminary data.</text>
</comment>
<organism evidence="11 12">
    <name type="scientific">Nannocystis pusilla</name>
    <dbReference type="NCBI Taxonomy" id="889268"/>
    <lineage>
        <taxon>Bacteria</taxon>
        <taxon>Pseudomonadati</taxon>
        <taxon>Myxococcota</taxon>
        <taxon>Polyangia</taxon>
        <taxon>Nannocystales</taxon>
        <taxon>Nannocystaceae</taxon>
        <taxon>Nannocystis</taxon>
    </lineage>
</organism>
<evidence type="ECO:0000259" key="10">
    <source>
        <dbReference type="Pfam" id="PF05649"/>
    </source>
</evidence>
<dbReference type="EMBL" id="JAIRAU010000033">
    <property type="protein sequence ID" value="MBZ5712621.1"/>
    <property type="molecule type" value="Genomic_DNA"/>
</dbReference>
<feature type="domain" description="Peptidase M13 C-terminal" evidence="9">
    <location>
        <begin position="502"/>
        <end position="704"/>
    </location>
</feature>
<keyword evidence="6" id="KW-0862">Zinc</keyword>
<comment type="similarity">
    <text evidence="2">Belongs to the peptidase M13 family.</text>
</comment>
<evidence type="ECO:0000256" key="7">
    <source>
        <dbReference type="ARBA" id="ARBA00023049"/>
    </source>
</evidence>
<keyword evidence="4" id="KW-0479">Metal-binding</keyword>
<reference evidence="11" key="1">
    <citation type="submission" date="2021-08" db="EMBL/GenBank/DDBJ databases">
        <authorList>
            <person name="Stevens D.C."/>
        </authorList>
    </citation>
    <scope>NUCLEOTIDE SEQUENCE</scope>
    <source>
        <strain evidence="11">DSM 53165</strain>
    </source>
</reference>
<dbReference type="PROSITE" id="PS51885">
    <property type="entry name" value="NEPRILYSIN"/>
    <property type="match status" value="1"/>
</dbReference>
<evidence type="ECO:0000256" key="3">
    <source>
        <dbReference type="ARBA" id="ARBA00022670"/>
    </source>
</evidence>
<dbReference type="CDD" id="cd08662">
    <property type="entry name" value="M13"/>
    <property type="match status" value="1"/>
</dbReference>
<keyword evidence="5" id="KW-0378">Hydrolase</keyword>
<evidence type="ECO:0000256" key="5">
    <source>
        <dbReference type="ARBA" id="ARBA00022801"/>
    </source>
</evidence>
<keyword evidence="3" id="KW-0645">Protease</keyword>
<dbReference type="Gene3D" id="1.10.1380.10">
    <property type="entry name" value="Neutral endopeptidase , domain2"/>
    <property type="match status" value="1"/>
</dbReference>
<dbReference type="InterPro" id="IPR042089">
    <property type="entry name" value="Peptidase_M13_dom_2"/>
</dbReference>
<evidence type="ECO:0000259" key="9">
    <source>
        <dbReference type="Pfam" id="PF01431"/>
    </source>
</evidence>
<dbReference type="Proteomes" id="UP001139031">
    <property type="component" value="Unassembled WGS sequence"/>
</dbReference>
<dbReference type="InterPro" id="IPR024079">
    <property type="entry name" value="MetalloPept_cat_dom_sf"/>
</dbReference>
<evidence type="ECO:0000256" key="6">
    <source>
        <dbReference type="ARBA" id="ARBA00022833"/>
    </source>
</evidence>
<evidence type="ECO:0000313" key="12">
    <source>
        <dbReference type="Proteomes" id="UP001139031"/>
    </source>
</evidence>
<dbReference type="InterPro" id="IPR000718">
    <property type="entry name" value="Peptidase_M13"/>
</dbReference>
<evidence type="ECO:0000256" key="4">
    <source>
        <dbReference type="ARBA" id="ARBA00022723"/>
    </source>
</evidence>
<protein>
    <submittedName>
        <fullName evidence="11">M13 family metallopeptidase</fullName>
    </submittedName>
</protein>
<dbReference type="InterPro" id="IPR008753">
    <property type="entry name" value="Peptidase_M13_N"/>
</dbReference>
<comment type="cofactor">
    <cofactor evidence="1">
        <name>Zn(2+)</name>
        <dbReference type="ChEBI" id="CHEBI:29105"/>
    </cofactor>
</comment>
<dbReference type="RefSeq" id="WP_224194377.1">
    <property type="nucleotide sequence ID" value="NZ_JAIRAU010000033.1"/>
</dbReference>
<evidence type="ECO:0000256" key="8">
    <source>
        <dbReference type="SAM" id="SignalP"/>
    </source>
</evidence>
<gene>
    <name evidence="11" type="ORF">K7C98_25555</name>
</gene>
<dbReference type="SUPFAM" id="SSF55486">
    <property type="entry name" value="Metalloproteases ('zincins'), catalytic domain"/>
    <property type="match status" value="1"/>
</dbReference>
<dbReference type="Gene3D" id="3.40.390.10">
    <property type="entry name" value="Collagenase (Catalytic Domain)"/>
    <property type="match status" value="1"/>
</dbReference>
<dbReference type="PANTHER" id="PTHR11733:SF167">
    <property type="entry name" value="FI17812P1-RELATED"/>
    <property type="match status" value="1"/>
</dbReference>
<evidence type="ECO:0000313" key="11">
    <source>
        <dbReference type="EMBL" id="MBZ5712621.1"/>
    </source>
</evidence>
<feature type="chain" id="PRO_5045129341" evidence="8">
    <location>
        <begin position="18"/>
        <end position="705"/>
    </location>
</feature>
<proteinExistence type="inferred from homology"/>
<feature type="signal peptide" evidence="8">
    <location>
        <begin position="1"/>
        <end position="17"/>
    </location>
</feature>